<reference evidence="1" key="1">
    <citation type="submission" date="2023-04" db="EMBL/GenBank/DDBJ databases">
        <title>Draft Genome sequencing of Naganishia species isolated from polar environments using Oxford Nanopore Technology.</title>
        <authorList>
            <person name="Leo P."/>
            <person name="Venkateswaran K."/>
        </authorList>
    </citation>
    <scope>NUCLEOTIDE SEQUENCE</scope>
    <source>
        <strain evidence="1">DBVPG 5303</strain>
    </source>
</reference>
<evidence type="ECO:0000313" key="1">
    <source>
        <dbReference type="EMBL" id="KAJ9124949.1"/>
    </source>
</evidence>
<dbReference type="EMBL" id="JASBWV010000008">
    <property type="protein sequence ID" value="KAJ9124949.1"/>
    <property type="molecule type" value="Genomic_DNA"/>
</dbReference>
<gene>
    <name evidence="1" type="ORF">QFC24_002881</name>
</gene>
<sequence length="322" mass="34015">MRTSHLFAFGSNPFGKACPGVAEIIVGDPVDILTALMEGTEEDIEAIDQIQGAWHKTLIGLRNKESGGLLHWGLGYKEEDAEDTTAVPLSADTVEEFTRIAIVRELLQEVGLHHSPNVTILESGSICAVIPDRHRDGALPGCVWSETFAELESDVQSHWKPLPGPPGTTYTSASGLSHTILLSTGKSGLDQILGIGDNRYGAGLPKSVGCEHPPSHLSEPIPIEPLCGIGMAGVSAGGSRSAVWSHQGEAWMWGQGMDGLCPVQIPPIPDCCRGSEGEVEANLGIASIAIGDDYDFVLTTSGLVWVRGESKSVPIIGSPDII</sequence>
<proteinExistence type="predicted"/>
<name>A0ACC2XNK3_9TREE</name>
<keyword evidence="2" id="KW-1185">Reference proteome</keyword>
<organism evidence="1 2">
    <name type="scientific">Naganishia onofrii</name>
    <dbReference type="NCBI Taxonomy" id="1851511"/>
    <lineage>
        <taxon>Eukaryota</taxon>
        <taxon>Fungi</taxon>
        <taxon>Dikarya</taxon>
        <taxon>Basidiomycota</taxon>
        <taxon>Agaricomycotina</taxon>
        <taxon>Tremellomycetes</taxon>
        <taxon>Filobasidiales</taxon>
        <taxon>Filobasidiaceae</taxon>
        <taxon>Naganishia</taxon>
    </lineage>
</organism>
<accession>A0ACC2XNK3</accession>
<dbReference type="Proteomes" id="UP001234202">
    <property type="component" value="Unassembled WGS sequence"/>
</dbReference>
<evidence type="ECO:0000313" key="2">
    <source>
        <dbReference type="Proteomes" id="UP001234202"/>
    </source>
</evidence>
<comment type="caution">
    <text evidence="1">The sequence shown here is derived from an EMBL/GenBank/DDBJ whole genome shotgun (WGS) entry which is preliminary data.</text>
</comment>
<protein>
    <submittedName>
        <fullName evidence="1">Uncharacterized protein</fullName>
    </submittedName>
</protein>